<dbReference type="PANTHER" id="PTHR23508">
    <property type="entry name" value="CARBOXYLIC ACID TRANSPORTER PROTEIN HOMOLOG"/>
    <property type="match status" value="1"/>
</dbReference>
<dbReference type="RefSeq" id="WP_379878723.1">
    <property type="nucleotide sequence ID" value="NZ_JBHPON010000001.1"/>
</dbReference>
<feature type="transmembrane region" description="Helical" evidence="5">
    <location>
        <begin position="346"/>
        <end position="370"/>
    </location>
</feature>
<dbReference type="EMBL" id="JBHPON010000001">
    <property type="protein sequence ID" value="MFC6035740.1"/>
    <property type="molecule type" value="Genomic_DNA"/>
</dbReference>
<evidence type="ECO:0000313" key="8">
    <source>
        <dbReference type="Proteomes" id="UP001596116"/>
    </source>
</evidence>
<comment type="subcellular location">
    <subcellularLocation>
        <location evidence="1">Membrane</location>
        <topology evidence="1">Multi-pass membrane protein</topology>
    </subcellularLocation>
</comment>
<sequence length="438" mass="45349">MAAPEHSTNSVSKVLNDAPMGAMQIFIITLLVMLNALDGFDVLAITFAAPGISEDWVISRSALGVVIAANVIGAGASVFLAPMADRIGRRPTILVSLVIMTVGMLLTAFVSSLTTLMACRLLTGLGVGLMIPSLTAVAAEFSNNRRRDLAVSAMTIGFPLGGLIGGFVAADIVEAAGWRAIFTAGGLATAAFIPLVWFGLPESPEYLAARGGPDALTKINAILKRLGHSLVDEARATEMKRESADPRELLGPGLRMLTVLLISAYFLHIMAFYFFSGWTPKILTDAGYTQSAAIATSAITSMGGVTGGIFVGLASAYFGLKRLAVISMVGTSVLMAVFAMNTGDLFILRIVAFVLGIFTMGGIVGLYAFLARAFPARLRVTGCALAVAIGRAGGVVGPVLGGVLLDAGMNASTVLTAIGATATLGALFLLRVQLKDEG</sequence>
<feature type="transmembrane region" description="Helical" evidence="5">
    <location>
        <begin position="411"/>
        <end position="430"/>
    </location>
</feature>
<keyword evidence="8" id="KW-1185">Reference proteome</keyword>
<dbReference type="InterPro" id="IPR011701">
    <property type="entry name" value="MFS"/>
</dbReference>
<feature type="transmembrane region" description="Helical" evidence="5">
    <location>
        <begin position="93"/>
        <end position="115"/>
    </location>
</feature>
<feature type="transmembrane region" description="Helical" evidence="5">
    <location>
        <begin position="176"/>
        <end position="200"/>
    </location>
</feature>
<feature type="transmembrane region" description="Helical" evidence="5">
    <location>
        <begin position="25"/>
        <end position="49"/>
    </location>
</feature>
<feature type="transmembrane region" description="Helical" evidence="5">
    <location>
        <begin position="149"/>
        <end position="170"/>
    </location>
</feature>
<feature type="transmembrane region" description="Helical" evidence="5">
    <location>
        <begin position="121"/>
        <end position="142"/>
    </location>
</feature>
<feature type="transmembrane region" description="Helical" evidence="5">
    <location>
        <begin position="257"/>
        <end position="276"/>
    </location>
</feature>
<evidence type="ECO:0000256" key="4">
    <source>
        <dbReference type="ARBA" id="ARBA00023136"/>
    </source>
</evidence>
<dbReference type="SUPFAM" id="SSF103473">
    <property type="entry name" value="MFS general substrate transporter"/>
    <property type="match status" value="1"/>
</dbReference>
<organism evidence="7 8">
    <name type="scientific">Hyphococcus aureus</name>
    <dbReference type="NCBI Taxonomy" id="2666033"/>
    <lineage>
        <taxon>Bacteria</taxon>
        <taxon>Pseudomonadati</taxon>
        <taxon>Pseudomonadota</taxon>
        <taxon>Alphaproteobacteria</taxon>
        <taxon>Parvularculales</taxon>
        <taxon>Parvularculaceae</taxon>
        <taxon>Hyphococcus</taxon>
    </lineage>
</organism>
<keyword evidence="2 5" id="KW-0812">Transmembrane</keyword>
<keyword evidence="4 5" id="KW-0472">Membrane</keyword>
<dbReference type="InterPro" id="IPR036259">
    <property type="entry name" value="MFS_trans_sf"/>
</dbReference>
<feature type="transmembrane region" description="Helical" evidence="5">
    <location>
        <begin position="323"/>
        <end position="340"/>
    </location>
</feature>
<gene>
    <name evidence="7" type="ORF">ACFMB1_09315</name>
</gene>
<evidence type="ECO:0000256" key="5">
    <source>
        <dbReference type="SAM" id="Phobius"/>
    </source>
</evidence>
<feature type="transmembrane region" description="Helical" evidence="5">
    <location>
        <begin position="382"/>
        <end position="405"/>
    </location>
</feature>
<feature type="domain" description="Major facilitator superfamily (MFS) profile" evidence="6">
    <location>
        <begin position="27"/>
        <end position="437"/>
    </location>
</feature>
<dbReference type="PANTHER" id="PTHR23508:SF10">
    <property type="entry name" value="CARBOXYLIC ACID TRANSPORTER PROTEIN HOMOLOG"/>
    <property type="match status" value="1"/>
</dbReference>
<dbReference type="Gene3D" id="1.20.1250.20">
    <property type="entry name" value="MFS general substrate transporter like domains"/>
    <property type="match status" value="1"/>
</dbReference>
<reference evidence="7 8" key="1">
    <citation type="submission" date="2024-09" db="EMBL/GenBank/DDBJ databases">
        <authorList>
            <person name="Zhang Z.-H."/>
        </authorList>
    </citation>
    <scope>NUCLEOTIDE SEQUENCE [LARGE SCALE GENOMIC DNA]</scope>
    <source>
        <strain evidence="7 8">HHTR114</strain>
    </source>
</reference>
<evidence type="ECO:0000256" key="3">
    <source>
        <dbReference type="ARBA" id="ARBA00022989"/>
    </source>
</evidence>
<dbReference type="PROSITE" id="PS50850">
    <property type="entry name" value="MFS"/>
    <property type="match status" value="1"/>
</dbReference>
<dbReference type="InterPro" id="IPR005829">
    <property type="entry name" value="Sugar_transporter_CS"/>
</dbReference>
<keyword evidence="3 5" id="KW-1133">Transmembrane helix</keyword>
<feature type="transmembrane region" description="Helical" evidence="5">
    <location>
        <begin position="61"/>
        <end position="81"/>
    </location>
</feature>
<name>A0ABW1KUE9_9PROT</name>
<evidence type="ECO:0000313" key="7">
    <source>
        <dbReference type="EMBL" id="MFC6035740.1"/>
    </source>
</evidence>
<evidence type="ECO:0000256" key="1">
    <source>
        <dbReference type="ARBA" id="ARBA00004141"/>
    </source>
</evidence>
<dbReference type="Proteomes" id="UP001596116">
    <property type="component" value="Unassembled WGS sequence"/>
</dbReference>
<accession>A0ABW1KUE9</accession>
<proteinExistence type="predicted"/>
<dbReference type="Pfam" id="PF07690">
    <property type="entry name" value="MFS_1"/>
    <property type="match status" value="1"/>
</dbReference>
<dbReference type="InterPro" id="IPR020846">
    <property type="entry name" value="MFS_dom"/>
</dbReference>
<comment type="caution">
    <text evidence="7">The sequence shown here is derived from an EMBL/GenBank/DDBJ whole genome shotgun (WGS) entry which is preliminary data.</text>
</comment>
<dbReference type="PROSITE" id="PS00216">
    <property type="entry name" value="SUGAR_TRANSPORT_1"/>
    <property type="match status" value="1"/>
</dbReference>
<feature type="transmembrane region" description="Helical" evidence="5">
    <location>
        <begin position="288"/>
        <end position="311"/>
    </location>
</feature>
<protein>
    <submittedName>
        <fullName evidence="7">MFS transporter</fullName>
    </submittedName>
</protein>
<evidence type="ECO:0000259" key="6">
    <source>
        <dbReference type="PROSITE" id="PS50850"/>
    </source>
</evidence>
<evidence type="ECO:0000256" key="2">
    <source>
        <dbReference type="ARBA" id="ARBA00022692"/>
    </source>
</evidence>